<keyword evidence="12 14" id="KW-0496">Mitochondrion</keyword>
<keyword evidence="4 17" id="KW-0812">Transmembrane</keyword>
<dbReference type="InterPro" id="IPR033122">
    <property type="entry name" value="LETM1-like_RBD"/>
</dbReference>
<evidence type="ECO:0000313" key="20">
    <source>
        <dbReference type="Proteomes" id="UP000095287"/>
    </source>
</evidence>
<feature type="domain" description="EF-hand" evidence="18">
    <location>
        <begin position="608"/>
        <end position="643"/>
    </location>
</feature>
<dbReference type="InterPro" id="IPR002048">
    <property type="entry name" value="EF_hand_dom"/>
</dbReference>
<evidence type="ECO:0000259" key="18">
    <source>
        <dbReference type="PROSITE" id="PS50222"/>
    </source>
</evidence>
<dbReference type="Pfam" id="PF07766">
    <property type="entry name" value="LETM1_RBD"/>
    <property type="match status" value="1"/>
</dbReference>
<feature type="coiled-coil region" evidence="15">
    <location>
        <begin position="399"/>
        <end position="449"/>
    </location>
</feature>
<keyword evidence="11" id="KW-0406">Ion transport</keyword>
<reference evidence="21" key="1">
    <citation type="submission" date="2016-11" db="UniProtKB">
        <authorList>
            <consortium name="WormBaseParasite"/>
        </authorList>
    </citation>
    <scope>IDENTIFICATION</scope>
</reference>
<evidence type="ECO:0000256" key="12">
    <source>
        <dbReference type="ARBA" id="ARBA00023128"/>
    </source>
</evidence>
<evidence type="ECO:0000256" key="11">
    <source>
        <dbReference type="ARBA" id="ARBA00023065"/>
    </source>
</evidence>
<keyword evidence="2" id="KW-0813">Transport</keyword>
<dbReference type="Proteomes" id="UP000095287">
    <property type="component" value="Unplaced"/>
</dbReference>
<dbReference type="PROSITE" id="PS51758">
    <property type="entry name" value="LETM1_RBD"/>
    <property type="match status" value="1"/>
</dbReference>
<evidence type="ECO:0000256" key="16">
    <source>
        <dbReference type="SAM" id="MobiDB-lite"/>
    </source>
</evidence>
<evidence type="ECO:0000256" key="15">
    <source>
        <dbReference type="SAM" id="Coils"/>
    </source>
</evidence>
<comment type="subcellular location">
    <subcellularLocation>
        <location evidence="1">Mitochondrion inner membrane</location>
        <topology evidence="1">Single-pass membrane protein</topology>
    </subcellularLocation>
</comment>
<organism evidence="20 21">
    <name type="scientific">Steinernema glaseri</name>
    <dbReference type="NCBI Taxonomy" id="37863"/>
    <lineage>
        <taxon>Eukaryota</taxon>
        <taxon>Metazoa</taxon>
        <taxon>Ecdysozoa</taxon>
        <taxon>Nematoda</taxon>
        <taxon>Chromadorea</taxon>
        <taxon>Rhabditida</taxon>
        <taxon>Tylenchina</taxon>
        <taxon>Panagrolaimomorpha</taxon>
        <taxon>Strongyloidoidea</taxon>
        <taxon>Steinernematidae</taxon>
        <taxon>Steinernema</taxon>
    </lineage>
</organism>
<dbReference type="GO" id="GO:0005743">
    <property type="term" value="C:mitochondrial inner membrane"/>
    <property type="evidence" value="ECO:0007669"/>
    <property type="project" value="UniProtKB-SubCell"/>
</dbReference>
<dbReference type="GO" id="GO:0043022">
    <property type="term" value="F:ribosome binding"/>
    <property type="evidence" value="ECO:0007669"/>
    <property type="project" value="InterPro"/>
</dbReference>
<evidence type="ECO:0000256" key="17">
    <source>
        <dbReference type="SAM" id="Phobius"/>
    </source>
</evidence>
<keyword evidence="20" id="KW-1185">Reference proteome</keyword>
<evidence type="ECO:0000256" key="2">
    <source>
        <dbReference type="ARBA" id="ARBA00022448"/>
    </source>
</evidence>
<dbReference type="InterPro" id="IPR044202">
    <property type="entry name" value="LETM1/MDM38-like"/>
</dbReference>
<keyword evidence="8" id="KW-0809">Transit peptide</keyword>
<accession>A0A1I7ZY59</accession>
<evidence type="ECO:0000256" key="14">
    <source>
        <dbReference type="PROSITE-ProRule" id="PRU01094"/>
    </source>
</evidence>
<evidence type="ECO:0000256" key="9">
    <source>
        <dbReference type="ARBA" id="ARBA00022989"/>
    </source>
</evidence>
<feature type="transmembrane region" description="Helical" evidence="17">
    <location>
        <begin position="133"/>
        <end position="156"/>
    </location>
</feature>
<protein>
    <submittedName>
        <fullName evidence="21">Mitochondrial proton/calcium exchanger protein</fullName>
    </submittedName>
</protein>
<keyword evidence="10 15" id="KW-0175">Coiled coil</keyword>
<dbReference type="PANTHER" id="PTHR14009">
    <property type="entry name" value="LEUCINE ZIPPER-EF-HAND CONTAINING TRANSMEMBRANE PROTEIN"/>
    <property type="match status" value="1"/>
</dbReference>
<keyword evidence="9 17" id="KW-1133">Transmembrane helix</keyword>
<dbReference type="Pfam" id="PF26561">
    <property type="entry name" value="LETM1_C"/>
    <property type="match status" value="1"/>
</dbReference>
<keyword evidence="6" id="KW-0999">Mitochondrion inner membrane</keyword>
<dbReference type="AlphaFoldDB" id="A0A1I7ZY59"/>
<feature type="domain" description="Letm1 RBD" evidence="19">
    <location>
        <begin position="179"/>
        <end position="473"/>
    </location>
</feature>
<dbReference type="InterPro" id="IPR059005">
    <property type="entry name" value="LETM1_C"/>
</dbReference>
<name>A0A1I7ZY59_9BILA</name>
<evidence type="ECO:0000256" key="6">
    <source>
        <dbReference type="ARBA" id="ARBA00022792"/>
    </source>
</evidence>
<evidence type="ECO:0000256" key="8">
    <source>
        <dbReference type="ARBA" id="ARBA00022946"/>
    </source>
</evidence>
<keyword evidence="13 17" id="KW-0472">Membrane</keyword>
<dbReference type="GO" id="GO:0005509">
    <property type="term" value="F:calcium ion binding"/>
    <property type="evidence" value="ECO:0007669"/>
    <property type="project" value="InterPro"/>
</dbReference>
<feature type="region of interest" description="Disordered" evidence="16">
    <location>
        <begin position="684"/>
        <end position="726"/>
    </location>
</feature>
<keyword evidence="3" id="KW-0109">Calcium transport</keyword>
<evidence type="ECO:0000256" key="13">
    <source>
        <dbReference type="ARBA" id="ARBA00023136"/>
    </source>
</evidence>
<sequence length="726" mass="82546">MMISRCQRSCLQNIYRFHRASWSPLVRHGYPGLAVRYSSTERSKVEDTLKMLKEDLKRQQEEDARRGKLSPAKTDVKPALSVRVINELKHYYHGFRLLALEMKLSAKYLWRVARGATLTRRERQQLIRTVSDLFRLVPFSIFIIVPFMELALPIFIKLFPNMLPSTFQEASKEEEKIRKQVLVRVEMAKFLQSTIEEIALQRKTNKQGGSKAVEFTDFMKRLRSEGGYASNEDLFKYTQLFEDELTLDNLSMSQLRALCRVLLIQPLGTPEILRFQLKLKLRELKADDKQIVAEGGVDNLTSVDLQHAVRARGMRALGVSEERLRTQLRQWLELSLSDKVPPSLLLLSRILYLPEDLTFADRLKAMVSKLPDGIAEQTRQKLTEMEGGTVDHKARLDLIMNIEKAITEEKKANKEAEEKALEDAEKRKAAEKEKKTMKLEEEIADVEKQFGLIVETVQKTVDDLQESVKDTATPKAAKAETEAENIDPKVLASIEDILHGNVIKEAKHDITELKEKVIEHTEDLIEVGSLNDDYAESKVAKRLRNRVNAMISGVDTLVAKLEAEKRTFDELIADPAMPDAASQKEENLVRIKDLIESLHKLQKVTDEAKSKRIEEVLNAMDLDTDGKVDASLVLEVIELLGKHADVQLSAKQMAGIIEMLKKEDDVEALDKLNSESRRLMKEHLRFSGDQFPVRSQTPPSLESTGPVPPQEVRDNAPASPQKPPPP</sequence>
<keyword evidence="5" id="KW-0479">Metal-binding</keyword>
<keyword evidence="7" id="KW-0106">Calcium</keyword>
<dbReference type="PROSITE" id="PS50222">
    <property type="entry name" value="EF_HAND_2"/>
    <property type="match status" value="1"/>
</dbReference>
<evidence type="ECO:0000259" key="19">
    <source>
        <dbReference type="PROSITE" id="PS51758"/>
    </source>
</evidence>
<proteinExistence type="predicted"/>
<evidence type="ECO:0000256" key="5">
    <source>
        <dbReference type="ARBA" id="ARBA00022723"/>
    </source>
</evidence>
<evidence type="ECO:0000313" key="21">
    <source>
        <dbReference type="WBParaSite" id="L893_g31074.t1"/>
    </source>
</evidence>
<dbReference type="GO" id="GO:0030003">
    <property type="term" value="P:intracellular monoatomic cation homeostasis"/>
    <property type="evidence" value="ECO:0007669"/>
    <property type="project" value="TreeGrafter"/>
</dbReference>
<evidence type="ECO:0000256" key="10">
    <source>
        <dbReference type="ARBA" id="ARBA00023054"/>
    </source>
</evidence>
<evidence type="ECO:0000256" key="4">
    <source>
        <dbReference type="ARBA" id="ARBA00022692"/>
    </source>
</evidence>
<evidence type="ECO:0000256" key="1">
    <source>
        <dbReference type="ARBA" id="ARBA00004434"/>
    </source>
</evidence>
<evidence type="ECO:0000256" key="3">
    <source>
        <dbReference type="ARBA" id="ARBA00022568"/>
    </source>
</evidence>
<dbReference type="WBParaSite" id="L893_g31074.t1">
    <property type="protein sequence ID" value="L893_g31074.t1"/>
    <property type="gene ID" value="L893_g31074"/>
</dbReference>
<evidence type="ECO:0000256" key="7">
    <source>
        <dbReference type="ARBA" id="ARBA00022837"/>
    </source>
</evidence>
<feature type="compositionally biased region" description="Polar residues" evidence="16">
    <location>
        <begin position="693"/>
        <end position="703"/>
    </location>
</feature>
<dbReference type="PANTHER" id="PTHR14009:SF1">
    <property type="entry name" value="MITOCHONDRIAL PROTON_CALCIUM EXCHANGER PROTEIN"/>
    <property type="match status" value="1"/>
</dbReference>